<dbReference type="Gene3D" id="3.30.1330.120">
    <property type="entry name" value="2-methylcitrate dehydratase PrpD"/>
    <property type="match status" value="1"/>
</dbReference>
<name>A0A1C3NCD7_9ACTN</name>
<comment type="similarity">
    <text evidence="1">Belongs to the PrpD family.</text>
</comment>
<dbReference type="Proteomes" id="UP000199393">
    <property type="component" value="Chromosome I"/>
</dbReference>
<dbReference type="SUPFAM" id="SSF103378">
    <property type="entry name" value="2-methylcitrate dehydratase PrpD"/>
    <property type="match status" value="1"/>
</dbReference>
<dbReference type="OrthoDB" id="9797528at2"/>
<dbReference type="InterPro" id="IPR045336">
    <property type="entry name" value="MmgE_PrpD_N"/>
</dbReference>
<dbReference type="STRING" id="307121.GA0070620_5851"/>
<dbReference type="PANTHER" id="PTHR16943">
    <property type="entry name" value="2-METHYLCITRATE DEHYDRATASE-RELATED"/>
    <property type="match status" value="1"/>
</dbReference>
<evidence type="ECO:0000313" key="4">
    <source>
        <dbReference type="EMBL" id="SBV30256.1"/>
    </source>
</evidence>
<dbReference type="InterPro" id="IPR042188">
    <property type="entry name" value="MmgE/PrpD_sf_2"/>
</dbReference>
<sequence>MADEDTVAGRLASWVSRLRFEDLPAEVVERTEQVILDQLGVQVLGSTLPNIQPVRQLAAAAPGAPESTVTGSDRKTTAAQAAYVNGTLGHSCEYDDAHATAWHTSSAVVPAALALAERDGADGRELITAVAAGIQVMGLLGAVTTSGMLATGWHGSKVLGVFGATAAAGRILRLSPAELTQAFGIVGSDASGTMEYDRSGGEVKRLHAGSAARAGTEAAQLARLGLTGPPTIFEGHRGVFGLFGGAEGADIPEAAWQHWQVLDTIFRFYPAVGTVHAPLDAIRHLREATPIDPQQIARIRIGLVDFAVGHGAAITRPTDAISAQFSLAFGAGLQFVTGRNAPADYFDPNLWNDPAILAIGDVIEPYAMPIPAGDPVFSARVDIELRDGSHLEHYQAGFRGHPTRPATSADIERKFTENVAGVLGGETSAAIVETVATLHEGNSVPSLTALLRRRP</sequence>
<protein>
    <submittedName>
        <fullName evidence="4">2-methylcitrate dehydratase PrpD</fullName>
    </submittedName>
</protein>
<accession>A0A1C3NCD7</accession>
<dbReference type="Gene3D" id="1.10.4100.10">
    <property type="entry name" value="2-methylcitrate dehydratase PrpD"/>
    <property type="match status" value="1"/>
</dbReference>
<evidence type="ECO:0000313" key="5">
    <source>
        <dbReference type="Proteomes" id="UP000199393"/>
    </source>
</evidence>
<proteinExistence type="inferred from homology"/>
<feature type="domain" description="MmgE/PrpD N-terminal" evidence="2">
    <location>
        <begin position="10"/>
        <end position="246"/>
    </location>
</feature>
<gene>
    <name evidence="4" type="ORF">GA0070620_5851</name>
</gene>
<evidence type="ECO:0000259" key="2">
    <source>
        <dbReference type="Pfam" id="PF03972"/>
    </source>
</evidence>
<evidence type="ECO:0000259" key="3">
    <source>
        <dbReference type="Pfam" id="PF19305"/>
    </source>
</evidence>
<dbReference type="InterPro" id="IPR005656">
    <property type="entry name" value="MmgE_PrpD"/>
</dbReference>
<dbReference type="InterPro" id="IPR036148">
    <property type="entry name" value="MmgE/PrpD_sf"/>
</dbReference>
<dbReference type="EMBL" id="LT598496">
    <property type="protein sequence ID" value="SBV30256.1"/>
    <property type="molecule type" value="Genomic_DNA"/>
</dbReference>
<dbReference type="InterPro" id="IPR045337">
    <property type="entry name" value="MmgE_PrpD_C"/>
</dbReference>
<dbReference type="AlphaFoldDB" id="A0A1C3NCD7"/>
<feature type="domain" description="MmgE/PrpD C-terminal" evidence="3">
    <location>
        <begin position="269"/>
        <end position="438"/>
    </location>
</feature>
<organism evidence="4 5">
    <name type="scientific">Micromonospora krabiensis</name>
    <dbReference type="NCBI Taxonomy" id="307121"/>
    <lineage>
        <taxon>Bacteria</taxon>
        <taxon>Bacillati</taxon>
        <taxon>Actinomycetota</taxon>
        <taxon>Actinomycetes</taxon>
        <taxon>Micromonosporales</taxon>
        <taxon>Micromonosporaceae</taxon>
        <taxon>Micromonospora</taxon>
    </lineage>
</organism>
<dbReference type="GO" id="GO:0016829">
    <property type="term" value="F:lyase activity"/>
    <property type="evidence" value="ECO:0007669"/>
    <property type="project" value="InterPro"/>
</dbReference>
<reference evidence="5" key="1">
    <citation type="submission" date="2016-06" db="EMBL/GenBank/DDBJ databases">
        <authorList>
            <person name="Varghese N."/>
        </authorList>
    </citation>
    <scope>NUCLEOTIDE SEQUENCE [LARGE SCALE GENOMIC DNA]</scope>
    <source>
        <strain evidence="5">DSM 45344</strain>
    </source>
</reference>
<evidence type="ECO:0000256" key="1">
    <source>
        <dbReference type="ARBA" id="ARBA00006174"/>
    </source>
</evidence>
<keyword evidence="5" id="KW-1185">Reference proteome</keyword>
<dbReference type="InterPro" id="IPR042183">
    <property type="entry name" value="MmgE/PrpD_sf_1"/>
</dbReference>
<dbReference type="Pfam" id="PF03972">
    <property type="entry name" value="MmgE_PrpD_N"/>
    <property type="match status" value="1"/>
</dbReference>
<dbReference type="PANTHER" id="PTHR16943:SF8">
    <property type="entry name" value="2-METHYLCITRATE DEHYDRATASE"/>
    <property type="match status" value="1"/>
</dbReference>
<dbReference type="RefSeq" id="WP_157741727.1">
    <property type="nucleotide sequence ID" value="NZ_LT598496.1"/>
</dbReference>
<dbReference type="Pfam" id="PF19305">
    <property type="entry name" value="MmgE_PrpD_C"/>
    <property type="match status" value="1"/>
</dbReference>